<dbReference type="RefSeq" id="WP_021604554.1">
    <property type="nucleotide sequence ID" value="NZ_KE951502.1"/>
</dbReference>
<dbReference type="PATRIC" id="fig|1321817.3.peg.513"/>
<dbReference type="SUPFAM" id="SSF51445">
    <property type="entry name" value="(Trans)glycosidases"/>
    <property type="match status" value="1"/>
</dbReference>
<dbReference type="Pfam" id="PF16353">
    <property type="entry name" value="LacZ_4"/>
    <property type="match status" value="1"/>
</dbReference>
<accession>U1PMK9</accession>
<dbReference type="PANTHER" id="PTHR46323">
    <property type="entry name" value="BETA-GALACTOSIDASE"/>
    <property type="match status" value="1"/>
</dbReference>
<evidence type="ECO:0000313" key="9">
    <source>
        <dbReference type="EMBL" id="ERH17425.1"/>
    </source>
</evidence>
<dbReference type="InterPro" id="IPR050347">
    <property type="entry name" value="Bact_Beta-galactosidase"/>
</dbReference>
<dbReference type="InterPro" id="IPR017853">
    <property type="entry name" value="GH"/>
</dbReference>
<comment type="catalytic activity">
    <reaction evidence="1 7">
        <text>Hydrolysis of terminal non-reducing beta-D-galactose residues in beta-D-galactosides.</text>
        <dbReference type="EC" id="3.2.1.23"/>
    </reaction>
</comment>
<dbReference type="Gene3D" id="2.70.98.10">
    <property type="match status" value="1"/>
</dbReference>
<dbReference type="InterPro" id="IPR032312">
    <property type="entry name" value="LacZ_4"/>
</dbReference>
<evidence type="ECO:0000256" key="4">
    <source>
        <dbReference type="ARBA" id="ARBA00022801"/>
    </source>
</evidence>
<dbReference type="Pfam" id="PF02836">
    <property type="entry name" value="Glyco_hydro_2_C"/>
    <property type="match status" value="1"/>
</dbReference>
<comment type="similarity">
    <text evidence="2 7">Belongs to the glycosyl hydrolase 2 family.</text>
</comment>
<dbReference type="SUPFAM" id="SSF74650">
    <property type="entry name" value="Galactose mutarotase-like"/>
    <property type="match status" value="1"/>
</dbReference>
<dbReference type="SUPFAM" id="SSF49303">
    <property type="entry name" value="beta-Galactosidase/glucuronidase domain"/>
    <property type="match status" value="2"/>
</dbReference>
<dbReference type="InterPro" id="IPR004199">
    <property type="entry name" value="B-gal_small/dom_5"/>
</dbReference>
<comment type="caution">
    <text evidence="9">The sequence shown here is derived from an EMBL/GenBank/DDBJ whole genome shotgun (WGS) entry which is preliminary data.</text>
</comment>
<evidence type="ECO:0000256" key="2">
    <source>
        <dbReference type="ARBA" id="ARBA00007401"/>
    </source>
</evidence>
<dbReference type="Proteomes" id="UP000016481">
    <property type="component" value="Unassembled WGS sequence"/>
</dbReference>
<feature type="domain" description="Beta galactosidase small chain/" evidence="8">
    <location>
        <begin position="750"/>
        <end position="1022"/>
    </location>
</feature>
<dbReference type="InterPro" id="IPR008979">
    <property type="entry name" value="Galactose-bd-like_sf"/>
</dbReference>
<dbReference type="Pfam" id="PF02929">
    <property type="entry name" value="Bgal_small_N"/>
    <property type="match status" value="1"/>
</dbReference>
<evidence type="ECO:0000256" key="6">
    <source>
        <dbReference type="ARBA" id="ARBA00032230"/>
    </source>
</evidence>
<dbReference type="Pfam" id="PF00703">
    <property type="entry name" value="Glyco_hydro_2"/>
    <property type="match status" value="1"/>
</dbReference>
<dbReference type="InterPro" id="IPR006101">
    <property type="entry name" value="Glyco_hydro_2"/>
</dbReference>
<evidence type="ECO:0000256" key="7">
    <source>
        <dbReference type="RuleBase" id="RU361154"/>
    </source>
</evidence>
<dbReference type="Gene3D" id="2.60.40.10">
    <property type="entry name" value="Immunoglobulins"/>
    <property type="match status" value="2"/>
</dbReference>
<dbReference type="PANTHER" id="PTHR46323:SF2">
    <property type="entry name" value="BETA-GALACTOSIDASE"/>
    <property type="match status" value="1"/>
</dbReference>
<dbReference type="EMBL" id="AWSC01000018">
    <property type="protein sequence ID" value="ERH17425.1"/>
    <property type="molecule type" value="Genomic_DNA"/>
</dbReference>
<dbReference type="AlphaFoldDB" id="U1PMK9"/>
<organism evidence="9 10">
    <name type="scientific">Actinomyces graevenitzii F0530</name>
    <dbReference type="NCBI Taxonomy" id="1321817"/>
    <lineage>
        <taxon>Bacteria</taxon>
        <taxon>Bacillati</taxon>
        <taxon>Actinomycetota</taxon>
        <taxon>Actinomycetes</taxon>
        <taxon>Actinomycetales</taxon>
        <taxon>Actinomycetaceae</taxon>
        <taxon>Actinomyces</taxon>
    </lineage>
</organism>
<dbReference type="InterPro" id="IPR006104">
    <property type="entry name" value="Glyco_hydro_2_N"/>
</dbReference>
<name>U1PMK9_9ACTO</name>
<dbReference type="GO" id="GO:0004565">
    <property type="term" value="F:beta-galactosidase activity"/>
    <property type="evidence" value="ECO:0007669"/>
    <property type="project" value="UniProtKB-EC"/>
</dbReference>
<keyword evidence="5 7" id="KW-0326">Glycosidase</keyword>
<gene>
    <name evidence="9" type="ORF">HMPREF1978_00587</name>
</gene>
<dbReference type="GO" id="GO:0005990">
    <property type="term" value="P:lactose catabolic process"/>
    <property type="evidence" value="ECO:0007669"/>
    <property type="project" value="TreeGrafter"/>
</dbReference>
<dbReference type="Gene3D" id="2.60.120.260">
    <property type="entry name" value="Galactose-binding domain-like"/>
    <property type="match status" value="1"/>
</dbReference>
<dbReference type="InterPro" id="IPR023230">
    <property type="entry name" value="Glyco_hydro_2_CS"/>
</dbReference>
<dbReference type="Pfam" id="PF02837">
    <property type="entry name" value="Glyco_hydro_2_N"/>
    <property type="match status" value="1"/>
</dbReference>
<dbReference type="InterPro" id="IPR011013">
    <property type="entry name" value="Gal_mutarotase_sf_dom"/>
</dbReference>
<dbReference type="PROSITE" id="PS00719">
    <property type="entry name" value="GLYCOSYL_HYDROL_F2_1"/>
    <property type="match status" value="1"/>
</dbReference>
<dbReference type="InterPro" id="IPR014718">
    <property type="entry name" value="GH-type_carb-bd"/>
</dbReference>
<dbReference type="SMART" id="SM01038">
    <property type="entry name" value="Bgal_small_N"/>
    <property type="match status" value="1"/>
</dbReference>
<dbReference type="SUPFAM" id="SSF49785">
    <property type="entry name" value="Galactose-binding domain-like"/>
    <property type="match status" value="1"/>
</dbReference>
<dbReference type="PRINTS" id="PR00132">
    <property type="entry name" value="GLHYDRLASE2"/>
</dbReference>
<evidence type="ECO:0000313" key="10">
    <source>
        <dbReference type="Proteomes" id="UP000016481"/>
    </source>
</evidence>
<dbReference type="GO" id="GO:0030246">
    <property type="term" value="F:carbohydrate binding"/>
    <property type="evidence" value="ECO:0007669"/>
    <property type="project" value="InterPro"/>
</dbReference>
<dbReference type="GO" id="GO:0009341">
    <property type="term" value="C:beta-galactosidase complex"/>
    <property type="evidence" value="ECO:0007669"/>
    <property type="project" value="InterPro"/>
</dbReference>
<protein>
    <recommendedName>
        <fullName evidence="3 7">Beta-galactosidase</fullName>
        <ecNumber evidence="3 7">3.2.1.23</ecNumber>
    </recommendedName>
    <alternativeName>
        <fullName evidence="6 7">Lactase</fullName>
    </alternativeName>
</protein>
<evidence type="ECO:0000256" key="1">
    <source>
        <dbReference type="ARBA" id="ARBA00001412"/>
    </source>
</evidence>
<dbReference type="HOGENOM" id="CLU_002346_0_2_11"/>
<evidence type="ECO:0000259" key="8">
    <source>
        <dbReference type="SMART" id="SM01038"/>
    </source>
</evidence>
<proteinExistence type="inferred from homology"/>
<dbReference type="InterPro" id="IPR006103">
    <property type="entry name" value="Glyco_hydro_2_cat"/>
</dbReference>
<dbReference type="Gene3D" id="3.20.20.80">
    <property type="entry name" value="Glycosidases"/>
    <property type="match status" value="1"/>
</dbReference>
<dbReference type="InterPro" id="IPR006102">
    <property type="entry name" value="Ig-like_GH2"/>
</dbReference>
<keyword evidence="4 7" id="KW-0378">Hydrolase</keyword>
<dbReference type="InterPro" id="IPR036156">
    <property type="entry name" value="Beta-gal/glucu_dom_sf"/>
</dbReference>
<dbReference type="EC" id="3.2.1.23" evidence="3 7"/>
<dbReference type="InterPro" id="IPR013783">
    <property type="entry name" value="Ig-like_fold"/>
</dbReference>
<reference evidence="9 10" key="1">
    <citation type="submission" date="2013-08" db="EMBL/GenBank/DDBJ databases">
        <authorList>
            <person name="Weinstock G."/>
            <person name="Sodergren E."/>
            <person name="Wylie T."/>
            <person name="Fulton L."/>
            <person name="Fulton R."/>
            <person name="Fronick C."/>
            <person name="O'Laughlin M."/>
            <person name="Godfrey J."/>
            <person name="Miner T."/>
            <person name="Herter B."/>
            <person name="Appelbaum E."/>
            <person name="Cordes M."/>
            <person name="Lek S."/>
            <person name="Wollam A."/>
            <person name="Pepin K.H."/>
            <person name="Palsikar V.B."/>
            <person name="Mitreva M."/>
            <person name="Wilson R.K."/>
        </authorList>
    </citation>
    <scope>NUCLEOTIDE SEQUENCE [LARGE SCALE GENOMIC DNA]</scope>
    <source>
        <strain evidence="9 10">F0530</strain>
    </source>
</reference>
<evidence type="ECO:0000256" key="5">
    <source>
        <dbReference type="ARBA" id="ARBA00023295"/>
    </source>
</evidence>
<evidence type="ECO:0000256" key="3">
    <source>
        <dbReference type="ARBA" id="ARBA00012756"/>
    </source>
</evidence>
<sequence>MSSNSHEATPTLSWLTDPQKFAVNRIPARSDHATSVPQQTLDGPWEVRLVDDGTFSVESPRSILSDIFDAEKVHTINVPSTLETEGLWDPVYVNIQMPWDGHEDPIAPDVPQGRVAVYRRTFKLEDDLHKIFNEGGSIRLAFGGFATALYIWLDGVFVGYCEDGYTTSEFDISSHLAQLPEITAEHELIVACYQYSSASWLEDQDSWRFHGLFRSVYLAALPACHLEHVAIDADYDYSAPEKTGKLSIAAEIEGNYDGVQLKAELLDNNDSVVWNHTENVSSALTHINGAVLNALPWSDEAPNLYFLHLSLVDKDGQKLETTTHKVGFRHFEIVDGVFMLNGKRLVFRGVNRHEFDPRSGRSLTRDEMISDLLFCKRHNINSIRTSHYPNDTRFLDLCDQYGLYVIDETNLETHGSWNCPNDTATPETAIPSSHKEWEAACVDRVGSMIRRDFSHASVLIWSLGNESFAGEVFRAMYRHAHELDSKRPVHYEGVTWHREFEDVTDIESRMYAHPDVIEEYLTNNPTKPYISCEYMHSMGNSVGGMQHYTELEKYPEYGGGFIWDLIDQALYHAPTAESRTEFLAYGGDFADRPCDWEFSCDGIIFADRTPKPAAVAVKHLYSPVIVTPTVTGVDIDNRCLATDTSSYCFNCRILVDGQIVWADTFTASVPAGEKSSVPFQWPIAEFDSPCHELILEVSVNVCNDTQWCQAGHEIYTGQAVVSNKSQESGCCCAADTSSYPEFTLGRWNVGMRSGDSEVLLSKAVGGIVQWRKGDTNLVLKTPTLTTFRPLTDNDRGALHGFDRALWAAAGTYAKCINTDVEKTSGGVKVTYTYQLAGTDIVVPITYLLGNDNSVRITAHYPGAADLPSLPCFGLEWMLPSTFNNLRFYGYGPNEAYADRMAGACLGIWEKSVLNEATPYAVPQECGFHPGVRWAEITDDQGNGLRCDANADLGISLLPFSSQQIEQAQHWFELPDPEQRANTYLRLLSTQMGVGGDDSWGSPVHDEYMVDSAAPHTLDITLSLI</sequence>